<organism evidence="2 3">
    <name type="scientific">Cupriavidus taiwanensis</name>
    <dbReference type="NCBI Taxonomy" id="164546"/>
    <lineage>
        <taxon>Bacteria</taxon>
        <taxon>Pseudomonadati</taxon>
        <taxon>Pseudomonadota</taxon>
        <taxon>Betaproteobacteria</taxon>
        <taxon>Burkholderiales</taxon>
        <taxon>Burkholderiaceae</taxon>
        <taxon>Cupriavidus</taxon>
    </lineage>
</organism>
<dbReference type="EMBL" id="LT984813">
    <property type="protein sequence ID" value="SPD63700.1"/>
    <property type="molecule type" value="Genomic_DNA"/>
</dbReference>
<gene>
    <name evidence="2" type="ORF">CBM2636_10716</name>
</gene>
<proteinExistence type="predicted"/>
<dbReference type="AlphaFoldDB" id="A0A9Q7UTY3"/>
<feature type="region of interest" description="Disordered" evidence="1">
    <location>
        <begin position="33"/>
        <end position="66"/>
    </location>
</feature>
<protein>
    <submittedName>
        <fullName evidence="2">Uncharacterized protein</fullName>
    </submittedName>
</protein>
<accession>A0A9Q7UTY3</accession>
<evidence type="ECO:0000313" key="2">
    <source>
        <dbReference type="EMBL" id="SPD63700.1"/>
    </source>
</evidence>
<reference evidence="2 3" key="1">
    <citation type="submission" date="2018-01" db="EMBL/GenBank/DDBJ databases">
        <authorList>
            <person name="Clerissi C."/>
        </authorList>
    </citation>
    <scope>NUCLEOTIDE SEQUENCE [LARGE SCALE GENOMIC DNA]</scope>
    <source>
        <strain evidence="2">Cupriavidus taiwanensis SWF 66322</strain>
    </source>
</reference>
<sequence length="66" mass="7127">MDNPNEGVGSLLPAVSRGRLRLLRRLDCAGGYLAPTQPKAPLYDWPQTAAPSERSDASRARAHAAR</sequence>
<evidence type="ECO:0000256" key="1">
    <source>
        <dbReference type="SAM" id="MobiDB-lite"/>
    </source>
</evidence>
<name>A0A9Q7UTY3_9BURK</name>
<dbReference type="Proteomes" id="UP000254259">
    <property type="component" value="Chromosome CBM2636"/>
</dbReference>
<evidence type="ECO:0000313" key="3">
    <source>
        <dbReference type="Proteomes" id="UP000254259"/>
    </source>
</evidence>